<organism evidence="1 2">
    <name type="scientific">Sinomonas atrocyanea</name>
    <dbReference type="NCBI Taxonomy" id="37927"/>
    <lineage>
        <taxon>Bacteria</taxon>
        <taxon>Bacillati</taxon>
        <taxon>Actinomycetota</taxon>
        <taxon>Actinomycetes</taxon>
        <taxon>Micrococcales</taxon>
        <taxon>Micrococcaceae</taxon>
        <taxon>Sinomonas</taxon>
    </lineage>
</organism>
<dbReference type="AlphaFoldDB" id="A0A127A1D0"/>
<reference evidence="1 2" key="1">
    <citation type="submission" date="2016-02" db="EMBL/GenBank/DDBJ databases">
        <title>Complete genome of Sinomonas atrocyanea KCTC 3377.</title>
        <authorList>
            <person name="Kim K.M."/>
        </authorList>
    </citation>
    <scope>NUCLEOTIDE SEQUENCE [LARGE SCALE GENOMIC DNA]</scope>
    <source>
        <strain evidence="1 2">KCTC 3377</strain>
    </source>
</reference>
<dbReference type="RefSeq" id="WP_066495452.1">
    <property type="nucleotide sequence ID" value="NZ_BJMO01000012.1"/>
</dbReference>
<dbReference type="OrthoDB" id="4940671at2"/>
<evidence type="ECO:0000313" key="1">
    <source>
        <dbReference type="EMBL" id="AMM31452.1"/>
    </source>
</evidence>
<name>A0A127A1D0_9MICC</name>
<dbReference type="KEGG" id="satk:SA2016_0762"/>
<keyword evidence="2" id="KW-1185">Reference proteome</keyword>
<gene>
    <name evidence="1" type="ORF">SA2016_0762</name>
</gene>
<sequence>MMGIDDVVRAWSLAGTPTAADRLSRYARALVAERPIGPYRPLDDDQEDLAILALYRVDRPHATIGDLHQIPPLALSSYHQMLHDLASEGFGPLMPVPGASAF</sequence>
<dbReference type="EMBL" id="CP014518">
    <property type="protein sequence ID" value="AMM31452.1"/>
    <property type="molecule type" value="Genomic_DNA"/>
</dbReference>
<evidence type="ECO:0000313" key="2">
    <source>
        <dbReference type="Proteomes" id="UP000070134"/>
    </source>
</evidence>
<proteinExistence type="predicted"/>
<accession>A0A127A1D0</accession>
<protein>
    <submittedName>
        <fullName evidence="1">Uncharacterized protein</fullName>
    </submittedName>
</protein>
<dbReference type="Proteomes" id="UP000070134">
    <property type="component" value="Chromosome"/>
</dbReference>